<feature type="compositionally biased region" description="Acidic residues" evidence="13">
    <location>
        <begin position="58"/>
        <end position="77"/>
    </location>
</feature>
<dbReference type="GO" id="GO:0006298">
    <property type="term" value="P:mismatch repair"/>
    <property type="evidence" value="ECO:0007669"/>
    <property type="project" value="TreeGrafter"/>
</dbReference>
<evidence type="ECO:0000259" key="15">
    <source>
        <dbReference type="SMART" id="SM01031"/>
    </source>
</evidence>
<evidence type="ECO:0000256" key="9">
    <source>
        <dbReference type="ARBA" id="ARBA00023242"/>
    </source>
</evidence>
<dbReference type="InterPro" id="IPR033935">
    <property type="entry name" value="Ribosomal_eL19_euk"/>
</dbReference>
<feature type="compositionally biased region" description="Basic and acidic residues" evidence="13">
    <location>
        <begin position="723"/>
        <end position="738"/>
    </location>
</feature>
<feature type="compositionally biased region" description="Basic residues" evidence="13">
    <location>
        <begin position="546"/>
        <end position="556"/>
    </location>
</feature>
<dbReference type="GO" id="GO:0000111">
    <property type="term" value="C:nucleotide-excision repair factor 2 complex"/>
    <property type="evidence" value="ECO:0007669"/>
    <property type="project" value="TreeGrafter"/>
</dbReference>
<organism evidence="18 19">
    <name type="scientific">Clunio marinus</name>
    <dbReference type="NCBI Taxonomy" id="568069"/>
    <lineage>
        <taxon>Eukaryota</taxon>
        <taxon>Metazoa</taxon>
        <taxon>Ecdysozoa</taxon>
        <taxon>Arthropoda</taxon>
        <taxon>Hexapoda</taxon>
        <taxon>Insecta</taxon>
        <taxon>Pterygota</taxon>
        <taxon>Neoptera</taxon>
        <taxon>Endopterygota</taxon>
        <taxon>Diptera</taxon>
        <taxon>Nematocera</taxon>
        <taxon>Chironomoidea</taxon>
        <taxon>Chironomidae</taxon>
        <taxon>Clunio</taxon>
    </lineage>
</organism>
<evidence type="ECO:0000256" key="2">
    <source>
        <dbReference type="ARBA" id="ARBA00009525"/>
    </source>
</evidence>
<evidence type="ECO:0000259" key="17">
    <source>
        <dbReference type="SMART" id="SM01416"/>
    </source>
</evidence>
<dbReference type="EMBL" id="CVRI01000075">
    <property type="protein sequence ID" value="CRL08378.1"/>
    <property type="molecule type" value="Genomic_DNA"/>
</dbReference>
<feature type="domain" description="Rad4 beta-hairpin" evidence="14">
    <location>
        <begin position="925"/>
        <end position="977"/>
    </location>
</feature>
<evidence type="ECO:0000256" key="1">
    <source>
        <dbReference type="ARBA" id="ARBA00004123"/>
    </source>
</evidence>
<dbReference type="InterPro" id="IPR038765">
    <property type="entry name" value="Papain-like_cys_pep_sf"/>
</dbReference>
<feature type="compositionally biased region" description="Acidic residues" evidence="13">
    <location>
        <begin position="135"/>
        <end position="144"/>
    </location>
</feature>
<dbReference type="Pfam" id="PF01280">
    <property type="entry name" value="Ribosomal_L19e"/>
    <property type="match status" value="1"/>
</dbReference>
<feature type="compositionally biased region" description="Basic and acidic residues" evidence="13">
    <location>
        <begin position="631"/>
        <end position="647"/>
    </location>
</feature>
<feature type="compositionally biased region" description="Basic residues" evidence="13">
    <location>
        <begin position="250"/>
        <end position="261"/>
    </location>
</feature>
<evidence type="ECO:0000256" key="6">
    <source>
        <dbReference type="ARBA" id="ARBA00022980"/>
    </source>
</evidence>
<dbReference type="SMART" id="SM01416">
    <property type="entry name" value="Ribosomal_L19e"/>
    <property type="match status" value="1"/>
</dbReference>
<evidence type="ECO:0000256" key="12">
    <source>
        <dbReference type="ARBA" id="ARBA00035324"/>
    </source>
</evidence>
<dbReference type="InterPro" id="IPR000196">
    <property type="entry name" value="Ribosomal_eL19_dom"/>
</dbReference>
<dbReference type="Gene3D" id="1.10.1200.240">
    <property type="match status" value="1"/>
</dbReference>
<evidence type="ECO:0000256" key="7">
    <source>
        <dbReference type="ARBA" id="ARBA00023125"/>
    </source>
</evidence>
<feature type="compositionally biased region" description="Low complexity" evidence="13">
    <location>
        <begin position="806"/>
        <end position="817"/>
    </location>
</feature>
<dbReference type="GO" id="GO:0071942">
    <property type="term" value="C:XPC complex"/>
    <property type="evidence" value="ECO:0007669"/>
    <property type="project" value="TreeGrafter"/>
</dbReference>
<dbReference type="SMART" id="SM01030">
    <property type="entry name" value="BHD_1"/>
    <property type="match status" value="1"/>
</dbReference>
<evidence type="ECO:0000313" key="19">
    <source>
        <dbReference type="Proteomes" id="UP000183832"/>
    </source>
</evidence>
<dbReference type="InterPro" id="IPR042488">
    <property type="entry name" value="Rad4_BHD3_sf"/>
</dbReference>
<dbReference type="PANTHER" id="PTHR12135:SF0">
    <property type="entry name" value="DNA REPAIR PROTEIN COMPLEMENTING XP-C CELLS"/>
    <property type="match status" value="1"/>
</dbReference>
<dbReference type="InterPro" id="IPR057260">
    <property type="entry name" value="Ribosomal_L19e_C"/>
</dbReference>
<dbReference type="FunFam" id="2.20.20.110:FF:000001">
    <property type="entry name" value="DNA repair protein complementing XP-C cells"/>
    <property type="match status" value="1"/>
</dbReference>
<feature type="region of interest" description="Disordered" evidence="13">
    <location>
        <begin position="1311"/>
        <end position="1334"/>
    </location>
</feature>
<dbReference type="HAMAP" id="MF_01475">
    <property type="entry name" value="Ribosomal_eL19"/>
    <property type="match status" value="1"/>
</dbReference>
<feature type="domain" description="Rad4 beta-hairpin" evidence="15">
    <location>
        <begin position="979"/>
        <end position="1034"/>
    </location>
</feature>
<dbReference type="Pfam" id="PF10405">
    <property type="entry name" value="BHD_3"/>
    <property type="match status" value="1"/>
</dbReference>
<dbReference type="SMART" id="SM01032">
    <property type="entry name" value="BHD_3"/>
    <property type="match status" value="1"/>
</dbReference>
<evidence type="ECO:0000256" key="4">
    <source>
        <dbReference type="ARBA" id="ARBA00022553"/>
    </source>
</evidence>
<dbReference type="SUPFAM" id="SSF48140">
    <property type="entry name" value="Ribosomal protein L19 (L19e)"/>
    <property type="match status" value="1"/>
</dbReference>
<feature type="region of interest" description="Disordered" evidence="13">
    <location>
        <begin position="1"/>
        <end position="117"/>
    </location>
</feature>
<dbReference type="GO" id="GO:0006412">
    <property type="term" value="P:translation"/>
    <property type="evidence" value="ECO:0007669"/>
    <property type="project" value="InterPro"/>
</dbReference>
<keyword evidence="7" id="KW-0238">DNA-binding</keyword>
<evidence type="ECO:0000256" key="3">
    <source>
        <dbReference type="ARBA" id="ARBA00011082"/>
    </source>
</evidence>
<dbReference type="InterPro" id="IPR036985">
    <property type="entry name" value="Transglutaminase-like_sf"/>
</dbReference>
<keyword evidence="8" id="KW-0234">DNA repair</keyword>
<keyword evidence="9" id="KW-0539">Nucleus</keyword>
<comment type="similarity">
    <text evidence="2">Belongs to the XPC family.</text>
</comment>
<dbReference type="FunFam" id="1.10.1650.10:FF:000001">
    <property type="entry name" value="Ribosomal protein L19"/>
    <property type="match status" value="1"/>
</dbReference>
<keyword evidence="6" id="KW-0689">Ribosomal protein</keyword>
<sequence length="1362" mass="155814">MRPRRAASQKVQQQQQKEIEEDDEDELNLSEASSGDFSSQSSDDWDPTKLRENKDNFADSESEDIVSEVEEEAEQSFEESLLRKAKIRKRNPIASLRGTTSNKFKPNRSQNGSNANIRSILQKAEYQKKKSIFDETQESEEVPEFDCSGGLRLSDSDDSDYDGPSTSAAALEMIKPKTSALINNINQASGSKMVDLKSIHDNLKQMEDVKAKLINYKNSKSTSQKNSNDKQNVADLLAMGEAASDDKSQTKSKKSSQKRNRHAADDSESDGWEEVEDDGESREYKVPKHGVEIVLNDMNQQEGKKKETKPVDFEAQMKRKLNRRRKEFQVDLHKVNLMLWIGHGNFINRRINDTNLLANALQLLPKNKNHCYPKDKTDLDYFQQITNWFKSTIGLKNREMYCNFKPRPPIMMSLALQMKFKAAICRRDFVLIFAIILRAIGIQCRIVSSLVLAPIYPPKSDLLSLSGKKPSPETSKSAGNSKSAKSNNKLGKQAIIPQLDGGDDEVGAKRSNKNKKGIKIKGPVKNTIDESFVNLNKEDSAAKAPSPRKTRSKKGKNVVSSTKMLPTDECALNSPNSNQASPSTKLFKARKSAAPRLERLKVSENENFSPRKTRSKSKDLTPAPSASKSSTADEKSKENETKSKQDGNKLQVFSPRRLRRRSADEASDTKDKNSSEKKKSEKVVKDTLKVFSPRRLRSRSKSSEASSTTSANNNKKPQLKNLQKREDRKRESNEEIKIKSKKAKVAVKSGKVSSKKAQKRKSNDENDTDFSEESAASAKYFKTAKKSKKTLESIDRRVLSSDSEDNAAPSISNSSPSKKSKGIDIWVEVYSEKDERWISIDVFRGKVDCPKDIMKTATHPMTYVFAWNNDNSIKDVSARYCPNLNTTIRKMRVEAKYLNSILYHFAGGKTVRDVKEDNELNKLQLAKPMPTSIAEFKNHPLYALKRHLLKYEALFPAEPPILGYIREEAIYPRDCVFVLHTRETWLKEARVVKLNEKPYKMTKTLKWDNVTRKLLKDIPQELYGVWQTKDYEPPVAENGIVPRNAYGNVELFKPCMLPKGTVHLQLPGLNKVCKKLGIDCSQAIVGFDSNGGWPFPVYDGFIICEEFQEKVLDAWNRHQEEQEQKENEKFEKRIYGNWKKLIKGLLIRQRLKNKYNFESNNSLKLQKRLAASVMKCGKKKGWLDPNEINEIGNTNSRQNIRKLIKDGLIIKKPVVVHSRYRVRKNTIARRKGRHCGYGKRKGTANARMPVKFLWMTRMRVLRRLLKKYRESKKIDRHLYHDLYMKVKGNVFKNKRVLMEHIHKKKAEKARTKMLNDQAEARRNRVREARKRREERIATKKQELLLSYAKEEEQQAPTPTAKK</sequence>
<keyword evidence="4" id="KW-0597">Phosphoprotein</keyword>
<dbReference type="InterPro" id="IPR018326">
    <property type="entry name" value="Rad4_beta-hairpin_dom1"/>
</dbReference>
<feature type="compositionally biased region" description="Polar residues" evidence="13">
    <location>
        <begin position="97"/>
        <end position="117"/>
    </location>
</feature>
<dbReference type="FunFam" id="3.30.70.2460:FF:000001">
    <property type="entry name" value="DNA repair protein Rad4 family"/>
    <property type="match status" value="1"/>
</dbReference>
<feature type="region of interest" description="Disordered" evidence="13">
    <location>
        <begin position="796"/>
        <end position="819"/>
    </location>
</feature>
<dbReference type="InterPro" id="IPR004583">
    <property type="entry name" value="DNA_repair_Rad4"/>
</dbReference>
<dbReference type="InterPro" id="IPR057259">
    <property type="entry name" value="Ribosomal_L19e"/>
</dbReference>
<evidence type="ECO:0000313" key="18">
    <source>
        <dbReference type="EMBL" id="CRL08378.1"/>
    </source>
</evidence>
<evidence type="ECO:0000259" key="16">
    <source>
        <dbReference type="SMART" id="SM01032"/>
    </source>
</evidence>
<evidence type="ECO:0000256" key="8">
    <source>
        <dbReference type="ARBA" id="ARBA00023204"/>
    </source>
</evidence>
<dbReference type="InterPro" id="IPR018325">
    <property type="entry name" value="Rad4/PNGase_transGLS-fold"/>
</dbReference>
<dbReference type="NCBIfam" id="TIGR00605">
    <property type="entry name" value="rad4"/>
    <property type="match status" value="1"/>
</dbReference>
<feature type="compositionally biased region" description="Low complexity" evidence="13">
    <location>
        <begin position="475"/>
        <end position="492"/>
    </location>
</feature>
<dbReference type="GO" id="GO:0003697">
    <property type="term" value="F:single-stranded DNA binding"/>
    <property type="evidence" value="ECO:0007669"/>
    <property type="project" value="TreeGrafter"/>
</dbReference>
<dbReference type="InterPro" id="IPR018328">
    <property type="entry name" value="Rad4_beta-hairpin_dom3"/>
</dbReference>
<feature type="compositionally biased region" description="Basic residues" evidence="13">
    <location>
        <begin position="510"/>
        <end position="519"/>
    </location>
</feature>
<dbReference type="InterPro" id="IPR035970">
    <property type="entry name" value="60S_ribosomal_eL19_sf"/>
</dbReference>
<dbReference type="Proteomes" id="UP000183832">
    <property type="component" value="Unassembled WGS sequence"/>
</dbReference>
<feature type="region of interest" description="Disordered" evidence="13">
    <location>
        <begin position="240"/>
        <end position="288"/>
    </location>
</feature>
<evidence type="ECO:0000259" key="14">
    <source>
        <dbReference type="SMART" id="SM01030"/>
    </source>
</evidence>
<dbReference type="SMART" id="SM01031">
    <property type="entry name" value="BHD_2"/>
    <property type="match status" value="1"/>
</dbReference>
<feature type="compositionally biased region" description="Basic and acidic residues" evidence="13">
    <location>
        <begin position="1318"/>
        <end position="1334"/>
    </location>
</feature>
<protein>
    <recommendedName>
        <fullName evidence="11">Large ribosomal subunit protein eL19</fullName>
    </recommendedName>
    <alternativeName>
        <fullName evidence="12">60S ribosomal protein L19</fullName>
    </alternativeName>
</protein>
<feature type="domain" description="Rad4 beta-hairpin" evidence="16">
    <location>
        <begin position="1041"/>
        <end position="1115"/>
    </location>
</feature>
<keyword evidence="10" id="KW-0687">Ribonucleoprotein</keyword>
<feature type="compositionally biased region" description="Polar residues" evidence="13">
    <location>
        <begin position="573"/>
        <end position="584"/>
    </location>
</feature>
<dbReference type="Gene3D" id="3.90.260.10">
    <property type="entry name" value="Transglutaminase-like"/>
    <property type="match status" value="2"/>
</dbReference>
<dbReference type="FunFam" id="1.10.1200.240:FF:000001">
    <property type="entry name" value="Ribosomal protein L19"/>
    <property type="match status" value="1"/>
</dbReference>
<dbReference type="GO" id="GO:0022625">
    <property type="term" value="C:cytosolic large ribosomal subunit"/>
    <property type="evidence" value="ECO:0007669"/>
    <property type="project" value="InterPro"/>
</dbReference>
<dbReference type="OrthoDB" id="300780at2759"/>
<dbReference type="GO" id="GO:0003735">
    <property type="term" value="F:structural constituent of ribosome"/>
    <property type="evidence" value="ECO:0007669"/>
    <property type="project" value="InterPro"/>
</dbReference>
<feature type="region of interest" description="Disordered" evidence="13">
    <location>
        <begin position="134"/>
        <end position="166"/>
    </location>
</feature>
<dbReference type="Gene3D" id="2.20.20.110">
    <property type="entry name" value="Rad4, beta-hairpin domain BHD1"/>
    <property type="match status" value="1"/>
</dbReference>
<dbReference type="GO" id="GO:0003684">
    <property type="term" value="F:damaged DNA binding"/>
    <property type="evidence" value="ECO:0007669"/>
    <property type="project" value="InterPro"/>
</dbReference>
<keyword evidence="19" id="KW-1185">Reference proteome</keyword>
<feature type="domain" description="Large ribosomal subunit protein eL19" evidence="17">
    <location>
        <begin position="1162"/>
        <end position="1305"/>
    </location>
</feature>
<dbReference type="PANTHER" id="PTHR12135">
    <property type="entry name" value="DNA REPAIR PROTEIN XP-C / RAD4"/>
    <property type="match status" value="1"/>
</dbReference>
<feature type="compositionally biased region" description="Basic and acidic residues" evidence="13">
    <location>
        <begin position="661"/>
        <end position="688"/>
    </location>
</feature>
<dbReference type="Pfam" id="PF25476">
    <property type="entry name" value="Ribosomal_L19e_C"/>
    <property type="match status" value="1"/>
</dbReference>
<evidence type="ECO:0000256" key="5">
    <source>
        <dbReference type="ARBA" id="ARBA00022763"/>
    </source>
</evidence>
<comment type="subcellular location">
    <subcellularLocation>
        <location evidence="1">Nucleus</location>
    </subcellularLocation>
</comment>
<dbReference type="GO" id="GO:0006289">
    <property type="term" value="P:nucleotide-excision repair"/>
    <property type="evidence" value="ECO:0007669"/>
    <property type="project" value="InterPro"/>
</dbReference>
<name>A0A1J1J8R6_9DIPT</name>
<dbReference type="Pfam" id="PF03835">
    <property type="entry name" value="Rad4"/>
    <property type="match status" value="1"/>
</dbReference>
<dbReference type="InterPro" id="IPR018327">
    <property type="entry name" value="BHD_2"/>
</dbReference>
<dbReference type="NCBIfam" id="NF006343">
    <property type="entry name" value="PRK08570.1"/>
    <property type="match status" value="1"/>
</dbReference>
<dbReference type="SUPFAM" id="SSF54001">
    <property type="entry name" value="Cysteine proteinases"/>
    <property type="match status" value="1"/>
</dbReference>
<feature type="compositionally biased region" description="Low complexity" evidence="13">
    <location>
        <begin position="30"/>
        <end position="42"/>
    </location>
</feature>
<feature type="compositionally biased region" description="Low complexity" evidence="13">
    <location>
        <begin position="703"/>
        <end position="721"/>
    </location>
</feature>
<proteinExistence type="inferred from homology"/>
<feature type="compositionally biased region" description="Acidic residues" evidence="13">
    <location>
        <begin position="266"/>
        <end position="280"/>
    </location>
</feature>
<dbReference type="CDD" id="cd01417">
    <property type="entry name" value="Ribosomal_L19e_E"/>
    <property type="match status" value="1"/>
</dbReference>
<comment type="similarity">
    <text evidence="3">Belongs to the eukaryotic ribosomal protein eL19 family.</text>
</comment>
<evidence type="ECO:0000256" key="10">
    <source>
        <dbReference type="ARBA" id="ARBA00023274"/>
    </source>
</evidence>
<dbReference type="InterPro" id="IPR018026">
    <property type="entry name" value="DNA_repair_Rad4-like"/>
</dbReference>
<dbReference type="Pfam" id="PF10403">
    <property type="entry name" value="BHD_1"/>
    <property type="match status" value="1"/>
</dbReference>
<reference evidence="18 19" key="1">
    <citation type="submission" date="2015-04" db="EMBL/GenBank/DDBJ databases">
        <authorList>
            <person name="Syromyatnikov M.Y."/>
            <person name="Popov V.N."/>
        </authorList>
    </citation>
    <scope>NUCLEOTIDE SEQUENCE [LARGE SCALE GENOMIC DNA]</scope>
</reference>
<dbReference type="Gene3D" id="3.30.70.2460">
    <property type="entry name" value="Rad4, beta-hairpin domain BHD3"/>
    <property type="match status" value="1"/>
</dbReference>
<dbReference type="Gene3D" id="1.10.1650.10">
    <property type="match status" value="1"/>
</dbReference>
<gene>
    <name evidence="18" type="ORF">CLUMA_CG021251</name>
</gene>
<accession>A0A1J1J8R6</accession>
<keyword evidence="5" id="KW-0227">DNA damage</keyword>
<feature type="region of interest" description="Disordered" evidence="13">
    <location>
        <begin position="463"/>
        <end position="520"/>
    </location>
</feature>
<feature type="compositionally biased region" description="Basic and acidic residues" evidence="13">
    <location>
        <begin position="46"/>
        <end position="57"/>
    </location>
</feature>
<feature type="compositionally biased region" description="Low complexity" evidence="13">
    <location>
        <begin position="621"/>
        <end position="630"/>
    </location>
</feature>
<dbReference type="InterPro" id="IPR015972">
    <property type="entry name" value="Ribosomal_eL19_dom1"/>
</dbReference>
<evidence type="ECO:0000256" key="13">
    <source>
        <dbReference type="SAM" id="MobiDB-lite"/>
    </source>
</evidence>
<feature type="region of interest" description="Disordered" evidence="13">
    <location>
        <begin position="538"/>
        <end position="773"/>
    </location>
</feature>
<feature type="compositionally biased region" description="Acidic residues" evidence="13">
    <location>
        <begin position="19"/>
        <end position="28"/>
    </location>
</feature>
<evidence type="ECO:0000256" key="11">
    <source>
        <dbReference type="ARBA" id="ARBA00035217"/>
    </source>
</evidence>
<dbReference type="STRING" id="568069.A0A1J1J8R6"/>